<keyword evidence="7" id="KW-0645">Protease</keyword>
<feature type="transmembrane region" description="Helical" evidence="5">
    <location>
        <begin position="25"/>
        <end position="48"/>
    </location>
</feature>
<dbReference type="PANTHER" id="PTHR43066">
    <property type="entry name" value="RHOMBOID-RELATED PROTEIN"/>
    <property type="match status" value="1"/>
</dbReference>
<evidence type="ECO:0000259" key="6">
    <source>
        <dbReference type="Pfam" id="PF01694"/>
    </source>
</evidence>
<feature type="transmembrane region" description="Helical" evidence="5">
    <location>
        <begin position="60"/>
        <end position="76"/>
    </location>
</feature>
<comment type="subcellular location">
    <subcellularLocation>
        <location evidence="1">Membrane</location>
        <topology evidence="1">Multi-pass membrane protein</topology>
    </subcellularLocation>
</comment>
<keyword evidence="3 5" id="KW-1133">Transmembrane helix</keyword>
<feature type="domain" description="Peptidase S54 rhomboid" evidence="6">
    <location>
        <begin position="85"/>
        <end position="221"/>
    </location>
</feature>
<dbReference type="RefSeq" id="WP_342454113.1">
    <property type="nucleotide sequence ID" value="NZ_JAGGJP010000002.1"/>
</dbReference>
<dbReference type="Proteomes" id="UP001596056">
    <property type="component" value="Unassembled WGS sequence"/>
</dbReference>
<evidence type="ECO:0000256" key="5">
    <source>
        <dbReference type="SAM" id="Phobius"/>
    </source>
</evidence>
<dbReference type="InterPro" id="IPR035952">
    <property type="entry name" value="Rhomboid-like_sf"/>
</dbReference>
<dbReference type="Gene3D" id="1.20.1540.10">
    <property type="entry name" value="Rhomboid-like"/>
    <property type="match status" value="1"/>
</dbReference>
<evidence type="ECO:0000313" key="8">
    <source>
        <dbReference type="Proteomes" id="UP001596056"/>
    </source>
</evidence>
<evidence type="ECO:0000313" key="7">
    <source>
        <dbReference type="EMBL" id="MFC5565339.1"/>
    </source>
</evidence>
<keyword evidence="4 5" id="KW-0472">Membrane</keyword>
<keyword evidence="2 5" id="KW-0812">Transmembrane</keyword>
<keyword evidence="8" id="KW-1185">Reference proteome</keyword>
<dbReference type="SUPFAM" id="SSF144091">
    <property type="entry name" value="Rhomboid-like"/>
    <property type="match status" value="1"/>
</dbReference>
<name>A0ABW0S8X6_9RHOB</name>
<dbReference type="PANTHER" id="PTHR43066:SF11">
    <property type="entry name" value="PEPTIDASE S54 RHOMBOID DOMAIN-CONTAINING PROTEIN"/>
    <property type="match status" value="1"/>
</dbReference>
<evidence type="ECO:0000256" key="4">
    <source>
        <dbReference type="ARBA" id="ARBA00023136"/>
    </source>
</evidence>
<dbReference type="Pfam" id="PF01694">
    <property type="entry name" value="Rhomboid"/>
    <property type="match status" value="1"/>
</dbReference>
<gene>
    <name evidence="7" type="ORF">ACFPOC_02790</name>
</gene>
<evidence type="ECO:0000256" key="2">
    <source>
        <dbReference type="ARBA" id="ARBA00022692"/>
    </source>
</evidence>
<reference evidence="8" key="1">
    <citation type="journal article" date="2019" name="Int. J. Syst. Evol. Microbiol.">
        <title>The Global Catalogue of Microorganisms (GCM) 10K type strain sequencing project: providing services to taxonomists for standard genome sequencing and annotation.</title>
        <authorList>
            <consortium name="The Broad Institute Genomics Platform"/>
            <consortium name="The Broad Institute Genome Sequencing Center for Infectious Disease"/>
            <person name="Wu L."/>
            <person name="Ma J."/>
        </authorList>
    </citation>
    <scope>NUCLEOTIDE SEQUENCE [LARGE SCALE GENOMIC DNA]</scope>
    <source>
        <strain evidence="8">KACC 11588</strain>
    </source>
</reference>
<feature type="transmembrane region" description="Helical" evidence="5">
    <location>
        <begin position="205"/>
        <end position="230"/>
    </location>
</feature>
<sequence>MARSFQKPLPEPVPGEQPVNPLPPAVLALFLVVMGVEVALSLGGTGLVGGPGAVGWRIAMLDRFAFAPAVLDYIAWGGRRDPGLLLRFLSYAFVHGSVTHALFAGALLLALGKFVAEGMGQVATLVVFVAATVGGAAGFGLVLDGGQPLFGCYPGVYGLIGAFTYLTWLKLGRAGERRLRAFRLIGGLLAVQLVFGALFGANPQWVADVAGFVAGGAAATVAAPGGLAALRARLRAR</sequence>
<accession>A0ABW0S8X6</accession>
<feature type="transmembrane region" description="Helical" evidence="5">
    <location>
        <begin position="88"/>
        <end position="110"/>
    </location>
</feature>
<comment type="caution">
    <text evidence="7">The sequence shown here is derived from an EMBL/GenBank/DDBJ whole genome shotgun (WGS) entry which is preliminary data.</text>
</comment>
<dbReference type="GO" id="GO:0008233">
    <property type="term" value="F:peptidase activity"/>
    <property type="evidence" value="ECO:0007669"/>
    <property type="project" value="UniProtKB-KW"/>
</dbReference>
<evidence type="ECO:0000256" key="3">
    <source>
        <dbReference type="ARBA" id="ARBA00022989"/>
    </source>
</evidence>
<keyword evidence="7" id="KW-0378">Hydrolase</keyword>
<dbReference type="InterPro" id="IPR022764">
    <property type="entry name" value="Peptidase_S54_rhomboid_dom"/>
</dbReference>
<feature type="transmembrane region" description="Helical" evidence="5">
    <location>
        <begin position="148"/>
        <end position="169"/>
    </location>
</feature>
<dbReference type="EC" id="3.4.21.105" evidence="7"/>
<dbReference type="EMBL" id="JBHSNA010000002">
    <property type="protein sequence ID" value="MFC5565339.1"/>
    <property type="molecule type" value="Genomic_DNA"/>
</dbReference>
<proteinExistence type="predicted"/>
<dbReference type="GO" id="GO:0006508">
    <property type="term" value="P:proteolysis"/>
    <property type="evidence" value="ECO:0007669"/>
    <property type="project" value="UniProtKB-KW"/>
</dbReference>
<feature type="transmembrane region" description="Helical" evidence="5">
    <location>
        <begin position="181"/>
        <end position="199"/>
    </location>
</feature>
<protein>
    <submittedName>
        <fullName evidence="7">Rhomboid family intramembrane serine protease</fullName>
        <ecNumber evidence="7">3.4.21.105</ecNumber>
    </submittedName>
</protein>
<evidence type="ECO:0000256" key="1">
    <source>
        <dbReference type="ARBA" id="ARBA00004141"/>
    </source>
</evidence>
<feature type="transmembrane region" description="Helical" evidence="5">
    <location>
        <begin position="122"/>
        <end position="142"/>
    </location>
</feature>
<organism evidence="7 8">
    <name type="scientific">Rubellimicrobium aerolatum</name>
    <dbReference type="NCBI Taxonomy" id="490979"/>
    <lineage>
        <taxon>Bacteria</taxon>
        <taxon>Pseudomonadati</taxon>
        <taxon>Pseudomonadota</taxon>
        <taxon>Alphaproteobacteria</taxon>
        <taxon>Rhodobacterales</taxon>
        <taxon>Roseobacteraceae</taxon>
        <taxon>Rubellimicrobium</taxon>
    </lineage>
</organism>